<dbReference type="RefSeq" id="XP_060453778.1">
    <property type="nucleotide sequence ID" value="XM_060596824.1"/>
</dbReference>
<dbReference type="KEGG" id="ccac:CcaHIS019_0112300"/>
<evidence type="ECO:0000313" key="1">
    <source>
        <dbReference type="EMBL" id="BEI88512.1"/>
    </source>
</evidence>
<sequence>MGPPKHAPLVFPRDRWPTKSYFPPRGLARATAETRVRFAAQQASRKLARALAHADGPADAADFDMGVVDAVLQLLDQARTRCVDTQTALTDSVAAWHVWLREASAAVAEIGKETMEQAPGCAQFVNTVLAPEEMQRRSDLVISCINQVWRIGDTRVSYSPPPMTPAVRAVLARYGPGDMEKSLVRPTVVMDVHGSQLRTVYIGWDGQQVDSNDPRVHALMGDAAGPEP</sequence>
<reference evidence="1" key="1">
    <citation type="journal article" date="2023" name="BMC Genomics">
        <title>Chromosome-level genome assemblies of Cutaneotrichosporon spp. (Trichosporonales, Basidiomycota) reveal imbalanced evolution between nucleotide sequences and chromosome synteny.</title>
        <authorList>
            <person name="Kobayashi Y."/>
            <person name="Kayamori A."/>
            <person name="Aoki K."/>
            <person name="Shiwa Y."/>
            <person name="Matsutani M."/>
            <person name="Fujita N."/>
            <person name="Sugita T."/>
            <person name="Iwasaki W."/>
            <person name="Tanaka N."/>
            <person name="Takashima M."/>
        </authorList>
    </citation>
    <scope>NUCLEOTIDE SEQUENCE</scope>
    <source>
        <strain evidence="1">HIS019</strain>
    </source>
</reference>
<dbReference type="EMBL" id="AP028212">
    <property type="protein sequence ID" value="BEI88512.1"/>
    <property type="molecule type" value="Genomic_DNA"/>
</dbReference>
<gene>
    <name evidence="1" type="ORF">CcaverHIS019_0112300</name>
</gene>
<dbReference type="Proteomes" id="UP001233271">
    <property type="component" value="Chromosome 1"/>
</dbReference>
<proteinExistence type="predicted"/>
<keyword evidence="2" id="KW-1185">Reference proteome</keyword>
<protein>
    <submittedName>
        <fullName evidence="1">Uncharacterized protein</fullName>
    </submittedName>
</protein>
<evidence type="ECO:0000313" key="2">
    <source>
        <dbReference type="Proteomes" id="UP001233271"/>
    </source>
</evidence>
<accession>A0AA48I371</accession>
<name>A0AA48I371_9TREE</name>
<organism evidence="1 2">
    <name type="scientific">Cutaneotrichosporon cavernicola</name>
    <dbReference type="NCBI Taxonomy" id="279322"/>
    <lineage>
        <taxon>Eukaryota</taxon>
        <taxon>Fungi</taxon>
        <taxon>Dikarya</taxon>
        <taxon>Basidiomycota</taxon>
        <taxon>Agaricomycotina</taxon>
        <taxon>Tremellomycetes</taxon>
        <taxon>Trichosporonales</taxon>
        <taxon>Trichosporonaceae</taxon>
        <taxon>Cutaneotrichosporon</taxon>
    </lineage>
</organism>
<dbReference type="GeneID" id="85492383"/>
<dbReference type="AlphaFoldDB" id="A0AA48I371"/>